<sequence>MIQGQRQHNPQLPTPPHTHVFTFHLPAHKTQDHRCIKLATREHGFGPQVAGQVTWWLPKPSKSHKGHSAVTPEMGAWFSLVVFLLVMGRVCEARYFLHVVYISLQGMHMHYRTR</sequence>
<dbReference type="Proteomes" id="UP001150217">
    <property type="component" value="Unassembled WGS sequence"/>
</dbReference>
<protein>
    <submittedName>
        <fullName evidence="1">Uncharacterized protein</fullName>
    </submittedName>
</protein>
<proteinExistence type="predicted"/>
<organism evidence="1 2">
    <name type="scientific">Lentinula lateritia</name>
    <dbReference type="NCBI Taxonomy" id="40482"/>
    <lineage>
        <taxon>Eukaryota</taxon>
        <taxon>Fungi</taxon>
        <taxon>Dikarya</taxon>
        <taxon>Basidiomycota</taxon>
        <taxon>Agaricomycotina</taxon>
        <taxon>Agaricomycetes</taxon>
        <taxon>Agaricomycetidae</taxon>
        <taxon>Agaricales</taxon>
        <taxon>Marasmiineae</taxon>
        <taxon>Omphalotaceae</taxon>
        <taxon>Lentinula</taxon>
    </lineage>
</organism>
<keyword evidence="2" id="KW-1185">Reference proteome</keyword>
<evidence type="ECO:0000313" key="1">
    <source>
        <dbReference type="EMBL" id="KAJ4492393.1"/>
    </source>
</evidence>
<dbReference type="EMBL" id="JANVFT010000038">
    <property type="protein sequence ID" value="KAJ4492393.1"/>
    <property type="molecule type" value="Genomic_DNA"/>
</dbReference>
<reference evidence="1" key="1">
    <citation type="submission" date="2022-08" db="EMBL/GenBank/DDBJ databases">
        <title>A Global Phylogenomic Analysis of the Shiitake Genus Lentinula.</title>
        <authorList>
            <consortium name="DOE Joint Genome Institute"/>
            <person name="Sierra-Patev S."/>
            <person name="Min B."/>
            <person name="Naranjo-Ortiz M."/>
            <person name="Looney B."/>
            <person name="Konkel Z."/>
            <person name="Slot J.C."/>
            <person name="Sakamoto Y."/>
            <person name="Steenwyk J.L."/>
            <person name="Rokas A."/>
            <person name="Carro J."/>
            <person name="Camarero S."/>
            <person name="Ferreira P."/>
            <person name="Molpeceres G."/>
            <person name="Ruiz-Duenas F.J."/>
            <person name="Serrano A."/>
            <person name="Henrissat B."/>
            <person name="Drula E."/>
            <person name="Hughes K.W."/>
            <person name="Mata J.L."/>
            <person name="Ishikawa N.K."/>
            <person name="Vargas-Isla R."/>
            <person name="Ushijima S."/>
            <person name="Smith C.A."/>
            <person name="Ahrendt S."/>
            <person name="Andreopoulos W."/>
            <person name="He G."/>
            <person name="Labutti K."/>
            <person name="Lipzen A."/>
            <person name="Ng V."/>
            <person name="Riley R."/>
            <person name="Sandor L."/>
            <person name="Barry K."/>
            <person name="Martinez A.T."/>
            <person name="Xiao Y."/>
            <person name="Gibbons J.G."/>
            <person name="Terashima K."/>
            <person name="Grigoriev I.V."/>
            <person name="Hibbett D.S."/>
        </authorList>
    </citation>
    <scope>NUCLEOTIDE SEQUENCE</scope>
    <source>
        <strain evidence="1">RHP3577 ss4</strain>
    </source>
</reference>
<comment type="caution">
    <text evidence="1">The sequence shown here is derived from an EMBL/GenBank/DDBJ whole genome shotgun (WGS) entry which is preliminary data.</text>
</comment>
<gene>
    <name evidence="1" type="ORF">C8R41DRAFT_343160</name>
</gene>
<accession>A0ABQ8VFI4</accession>
<name>A0ABQ8VFI4_9AGAR</name>
<evidence type="ECO:0000313" key="2">
    <source>
        <dbReference type="Proteomes" id="UP001150217"/>
    </source>
</evidence>